<sequence length="338" mass="38309">MRKCILHIGMHKTGSSTIQDYLQTHRTQLGEGVVYADLGPANHSGAFQYAFLDNPHGQGMIARKNFSKEKVDKLVESFKSKIISALEADYNTLIFSGEGILNLSESNLFTLKKLISLYVDEIIVVAYVRPVISYMTSAFQQMLKTHSAELSPAIYPKYKQRFLKFESVFFGQVEYRLFDSASLNDGDVLSDFCKRFDLPFLKSEPSNRSLSSLAIKFLYHVQKIRLAERSSLINVELIEASLAGVGSDKFVIPETIADKALLDMSEDILWMSQRVVCPEKISYKDTAMVTNDVSLNIISEDDRAELLRLSYNKRFNNYVIRITGLSIEQVVDKCFSVR</sequence>
<dbReference type="Proteomes" id="UP000760472">
    <property type="component" value="Unassembled WGS sequence"/>
</dbReference>
<dbReference type="SUPFAM" id="SSF52540">
    <property type="entry name" value="P-loop containing nucleoside triphosphate hydrolases"/>
    <property type="match status" value="1"/>
</dbReference>
<name>A0ABS2W6E3_9GAMM</name>
<reference evidence="1 2" key="1">
    <citation type="submission" date="2021-02" db="EMBL/GenBank/DDBJ databases">
        <title>A novel species of genus Amphritea isolated from a fishpond in China.</title>
        <authorList>
            <person name="Lu H."/>
        </authorList>
    </citation>
    <scope>NUCLEOTIDE SEQUENCE [LARGE SCALE GENOMIC DNA]</scope>
    <source>
        <strain evidence="1 2">RP18W</strain>
    </source>
</reference>
<proteinExistence type="predicted"/>
<evidence type="ECO:0000313" key="1">
    <source>
        <dbReference type="EMBL" id="MBN0987275.1"/>
    </source>
</evidence>
<evidence type="ECO:0000313" key="2">
    <source>
        <dbReference type="Proteomes" id="UP000760472"/>
    </source>
</evidence>
<protein>
    <submittedName>
        <fullName evidence="1">Uncharacterized protein</fullName>
    </submittedName>
</protein>
<keyword evidence="2" id="KW-1185">Reference proteome</keyword>
<dbReference type="RefSeq" id="WP_205213328.1">
    <property type="nucleotide sequence ID" value="NZ_JAFFZP010000009.1"/>
</dbReference>
<dbReference type="EMBL" id="JAFFZP010000009">
    <property type="protein sequence ID" value="MBN0987275.1"/>
    <property type="molecule type" value="Genomic_DNA"/>
</dbReference>
<accession>A0ABS2W6E3</accession>
<gene>
    <name evidence="1" type="ORF">JW498_07890</name>
</gene>
<organism evidence="1 2">
    <name type="scientific">Amphritea pacifica</name>
    <dbReference type="NCBI Taxonomy" id="2811233"/>
    <lineage>
        <taxon>Bacteria</taxon>
        <taxon>Pseudomonadati</taxon>
        <taxon>Pseudomonadota</taxon>
        <taxon>Gammaproteobacteria</taxon>
        <taxon>Oceanospirillales</taxon>
        <taxon>Oceanospirillaceae</taxon>
        <taxon>Amphritea</taxon>
    </lineage>
</organism>
<dbReference type="InterPro" id="IPR027417">
    <property type="entry name" value="P-loop_NTPase"/>
</dbReference>
<comment type="caution">
    <text evidence="1">The sequence shown here is derived from an EMBL/GenBank/DDBJ whole genome shotgun (WGS) entry which is preliminary data.</text>
</comment>